<dbReference type="GO" id="GO:0004630">
    <property type="term" value="F:phospholipase D activity"/>
    <property type="evidence" value="ECO:0007669"/>
    <property type="project" value="UniProtKB-EC"/>
</dbReference>
<dbReference type="SUPFAM" id="SSF56024">
    <property type="entry name" value="Phospholipase D/nuclease"/>
    <property type="match status" value="1"/>
</dbReference>
<evidence type="ECO:0000313" key="6">
    <source>
        <dbReference type="EMBL" id="GAH76704.1"/>
    </source>
</evidence>
<evidence type="ECO:0000256" key="1">
    <source>
        <dbReference type="ARBA" id="ARBA00000798"/>
    </source>
</evidence>
<reference evidence="6" key="1">
    <citation type="journal article" date="2014" name="Front. Microbiol.">
        <title>High frequency of phylogenetically diverse reductive dehalogenase-homologous genes in deep subseafloor sedimentary metagenomes.</title>
        <authorList>
            <person name="Kawai M."/>
            <person name="Futagami T."/>
            <person name="Toyoda A."/>
            <person name="Takaki Y."/>
            <person name="Nishi S."/>
            <person name="Hori S."/>
            <person name="Arai W."/>
            <person name="Tsubouchi T."/>
            <person name="Morono Y."/>
            <person name="Uchiyama I."/>
            <person name="Ito T."/>
            <person name="Fujiyama A."/>
            <person name="Inagaki F."/>
            <person name="Takami H."/>
        </authorList>
    </citation>
    <scope>NUCLEOTIDE SEQUENCE</scope>
    <source>
        <strain evidence="6">Expedition CK06-06</strain>
    </source>
</reference>
<evidence type="ECO:0000259" key="5">
    <source>
        <dbReference type="PROSITE" id="PS50035"/>
    </source>
</evidence>
<sequence>MPIKPAEKPPCYPLREGNIAIPYIDGNEAMERIFNAIINAQSNVWLTMCFVNIHFKIPSFNKKIIEIISGVSQKKNMDLRVLAWRSKVKSGDFAGTKKDFDTLQEFNCKTKIRWDSNKLGCHHQKIFIIDDKIAFVGGINMDETHIDSRAHDRKKPKPHPTHDLFCSCKVTAFYFTA</sequence>
<dbReference type="EMBL" id="BARU01042891">
    <property type="protein sequence ID" value="GAH76704.1"/>
    <property type="molecule type" value="Genomic_DNA"/>
</dbReference>
<dbReference type="PROSITE" id="PS50035">
    <property type="entry name" value="PLD"/>
    <property type="match status" value="1"/>
</dbReference>
<name>X1JEE1_9ZZZZ</name>
<dbReference type="PANTHER" id="PTHR18896">
    <property type="entry name" value="PHOSPHOLIPASE D"/>
    <property type="match status" value="1"/>
</dbReference>
<gene>
    <name evidence="6" type="ORF">S03H2_65795</name>
</gene>
<protein>
    <recommendedName>
        <fullName evidence="5">PLD phosphodiesterase domain-containing protein</fullName>
    </recommendedName>
</protein>
<feature type="domain" description="PLD phosphodiesterase" evidence="5">
    <location>
        <begin position="118"/>
        <end position="145"/>
    </location>
</feature>
<dbReference type="AlphaFoldDB" id="X1JEE1"/>
<proteinExistence type="predicted"/>
<organism evidence="6">
    <name type="scientific">marine sediment metagenome</name>
    <dbReference type="NCBI Taxonomy" id="412755"/>
    <lineage>
        <taxon>unclassified sequences</taxon>
        <taxon>metagenomes</taxon>
        <taxon>ecological metagenomes</taxon>
    </lineage>
</organism>
<dbReference type="Pfam" id="PF00614">
    <property type="entry name" value="PLDc"/>
    <property type="match status" value="1"/>
</dbReference>
<dbReference type="SMART" id="SM00155">
    <property type="entry name" value="PLDc"/>
    <property type="match status" value="1"/>
</dbReference>
<dbReference type="InterPro" id="IPR015679">
    <property type="entry name" value="PLipase_D_fam"/>
</dbReference>
<keyword evidence="4" id="KW-0443">Lipid metabolism</keyword>
<feature type="non-terminal residue" evidence="6">
    <location>
        <position position="177"/>
    </location>
</feature>
<keyword evidence="3" id="KW-0378">Hydrolase</keyword>
<dbReference type="PANTHER" id="PTHR18896:SF76">
    <property type="entry name" value="PHOSPHOLIPASE"/>
    <property type="match status" value="1"/>
</dbReference>
<comment type="catalytic activity">
    <reaction evidence="1">
        <text>a 1,2-diacyl-sn-glycero-3-phosphocholine + H2O = a 1,2-diacyl-sn-glycero-3-phosphate + choline + H(+)</text>
        <dbReference type="Rhea" id="RHEA:14445"/>
        <dbReference type="ChEBI" id="CHEBI:15354"/>
        <dbReference type="ChEBI" id="CHEBI:15377"/>
        <dbReference type="ChEBI" id="CHEBI:15378"/>
        <dbReference type="ChEBI" id="CHEBI:57643"/>
        <dbReference type="ChEBI" id="CHEBI:58608"/>
        <dbReference type="EC" id="3.1.4.4"/>
    </reaction>
</comment>
<evidence type="ECO:0000256" key="3">
    <source>
        <dbReference type="ARBA" id="ARBA00022801"/>
    </source>
</evidence>
<keyword evidence="2" id="KW-0677">Repeat</keyword>
<evidence type="ECO:0000256" key="4">
    <source>
        <dbReference type="ARBA" id="ARBA00023098"/>
    </source>
</evidence>
<accession>X1JEE1</accession>
<comment type="caution">
    <text evidence="6">The sequence shown here is derived from an EMBL/GenBank/DDBJ whole genome shotgun (WGS) entry which is preliminary data.</text>
</comment>
<dbReference type="Gene3D" id="3.30.870.10">
    <property type="entry name" value="Endonuclease Chain A"/>
    <property type="match status" value="1"/>
</dbReference>
<dbReference type="GO" id="GO:0009395">
    <property type="term" value="P:phospholipid catabolic process"/>
    <property type="evidence" value="ECO:0007669"/>
    <property type="project" value="TreeGrafter"/>
</dbReference>
<dbReference type="InterPro" id="IPR001736">
    <property type="entry name" value="PLipase_D/transphosphatidylase"/>
</dbReference>
<evidence type="ECO:0000256" key="2">
    <source>
        <dbReference type="ARBA" id="ARBA00022737"/>
    </source>
</evidence>